<feature type="region of interest" description="Disordered" evidence="1">
    <location>
        <begin position="252"/>
        <end position="309"/>
    </location>
</feature>
<dbReference type="Proteomes" id="UP000011682">
    <property type="component" value="Unassembled WGS sequence"/>
</dbReference>
<feature type="compositionally biased region" description="Pro residues" evidence="1">
    <location>
        <begin position="1"/>
        <end position="10"/>
    </location>
</feature>
<reference evidence="2" key="1">
    <citation type="submission" date="2013-05" db="EMBL/GenBank/DDBJ databases">
        <title>Genome assembly of Cystobacter fuscus DSM 2262.</title>
        <authorList>
            <person name="Sharma G."/>
            <person name="Khatri I."/>
            <person name="Kaur C."/>
            <person name="Mayilraj S."/>
            <person name="Subramanian S."/>
        </authorList>
    </citation>
    <scope>NUCLEOTIDE SEQUENCE [LARGE SCALE GENOMIC DNA]</scope>
    <source>
        <strain evidence="2">DSM 2262</strain>
    </source>
</reference>
<proteinExistence type="predicted"/>
<evidence type="ECO:0000313" key="2">
    <source>
        <dbReference type="EMBL" id="EPX64149.1"/>
    </source>
</evidence>
<dbReference type="eggNOG" id="COG3271">
    <property type="taxonomic scope" value="Bacteria"/>
</dbReference>
<keyword evidence="3" id="KW-1185">Reference proteome</keyword>
<accession>S9QSB6</accession>
<evidence type="ECO:0000256" key="1">
    <source>
        <dbReference type="SAM" id="MobiDB-lite"/>
    </source>
</evidence>
<feature type="compositionally biased region" description="Polar residues" evidence="1">
    <location>
        <begin position="252"/>
        <end position="263"/>
    </location>
</feature>
<name>S9QSB6_CYSF2</name>
<dbReference type="EMBL" id="ANAH02000004">
    <property type="protein sequence ID" value="EPX64149.1"/>
    <property type="molecule type" value="Genomic_DNA"/>
</dbReference>
<sequence length="309" mass="33076">MSLTIPPNPVTLPRVTKSAAPEPETQAPPPPPPKLTKDLETVKDDYQQALENQKQWLIKYGAPKEQIEALDKAIEQHQESVLDLNNARNSQNNVVALEQKDGGGWNSEAPVLQQEGNSDCGETVAAMFKGAKDGRESVEGERGQGVINDFKTRFSKGDGTTPAEMADMLTSEGLEVKKSTKGLERNVMDEALRNGDKAAVMLDSKISGSPDDVSGSPHWVLIDGMDNQGRYLVKDPSNGSSYYAKPEDLSNAINTSQSKSNSGGVLIVGNPDVPTDLAGKNRETAGTLGDKPGTGWGWKKNSQESSDGG</sequence>
<comment type="caution">
    <text evidence="2">The sequence shown here is derived from an EMBL/GenBank/DDBJ whole genome shotgun (WGS) entry which is preliminary data.</text>
</comment>
<dbReference type="AlphaFoldDB" id="S9QSB6"/>
<dbReference type="OrthoDB" id="5495214at2"/>
<feature type="region of interest" description="Disordered" evidence="1">
    <location>
        <begin position="1"/>
        <end position="38"/>
    </location>
</feature>
<evidence type="ECO:0008006" key="4">
    <source>
        <dbReference type="Google" id="ProtNLM"/>
    </source>
</evidence>
<evidence type="ECO:0000313" key="3">
    <source>
        <dbReference type="Proteomes" id="UP000011682"/>
    </source>
</evidence>
<gene>
    <name evidence="2" type="ORF">D187_005283</name>
</gene>
<dbReference type="RefSeq" id="WP_002630986.1">
    <property type="nucleotide sequence ID" value="NZ_ANAH02000004.1"/>
</dbReference>
<organism evidence="2 3">
    <name type="scientific">Cystobacter fuscus (strain ATCC 25194 / DSM 2262 / NBRC 100088 / M29)</name>
    <dbReference type="NCBI Taxonomy" id="1242864"/>
    <lineage>
        <taxon>Bacteria</taxon>
        <taxon>Pseudomonadati</taxon>
        <taxon>Myxococcota</taxon>
        <taxon>Myxococcia</taxon>
        <taxon>Myxococcales</taxon>
        <taxon>Cystobacterineae</taxon>
        <taxon>Archangiaceae</taxon>
        <taxon>Cystobacter</taxon>
    </lineage>
</organism>
<protein>
    <recommendedName>
        <fullName evidence="4">Peptidase C39-like domain-containing protein</fullName>
    </recommendedName>
</protein>
<dbReference type="Gene3D" id="3.90.70.10">
    <property type="entry name" value="Cysteine proteinases"/>
    <property type="match status" value="1"/>
</dbReference>